<keyword evidence="1" id="KW-1133">Transmembrane helix</keyword>
<dbReference type="RefSeq" id="WP_133736400.1">
    <property type="nucleotide sequence ID" value="NZ_SOAX01000004.1"/>
</dbReference>
<accession>A0A4V6Q2K7</accession>
<dbReference type="AlphaFoldDB" id="A0A4V6Q2K7"/>
<organism evidence="2 3">
    <name type="scientific">Halospina denitrificans</name>
    <dbReference type="NCBI Taxonomy" id="332522"/>
    <lineage>
        <taxon>Bacteria</taxon>
        <taxon>Pseudomonadati</taxon>
        <taxon>Pseudomonadota</taxon>
        <taxon>Gammaproteobacteria</taxon>
        <taxon>Halospina</taxon>
    </lineage>
</organism>
<dbReference type="Proteomes" id="UP000295830">
    <property type="component" value="Unassembled WGS sequence"/>
</dbReference>
<dbReference type="EMBL" id="SOAX01000004">
    <property type="protein sequence ID" value="TDT40398.1"/>
    <property type="molecule type" value="Genomic_DNA"/>
</dbReference>
<sequence>MELSLFQVVKLDLVATLGLSKDALHVFVGLAVFFGAALLFRRPLDAFLPLAMVFVAAALGEMLDMRDDLLQLGHWRWQISLGDMATTVFWPLVVWGLARFRMLRVYQDPG</sequence>
<evidence type="ECO:0008006" key="4">
    <source>
        <dbReference type="Google" id="ProtNLM"/>
    </source>
</evidence>
<keyword evidence="1" id="KW-0472">Membrane</keyword>
<feature type="transmembrane region" description="Helical" evidence="1">
    <location>
        <begin position="47"/>
        <end position="63"/>
    </location>
</feature>
<name>A0A4V6Q2K7_9GAMM</name>
<feature type="transmembrane region" description="Helical" evidence="1">
    <location>
        <begin position="23"/>
        <end position="40"/>
    </location>
</feature>
<comment type="caution">
    <text evidence="2">The sequence shown here is derived from an EMBL/GenBank/DDBJ whole genome shotgun (WGS) entry which is preliminary data.</text>
</comment>
<evidence type="ECO:0000313" key="2">
    <source>
        <dbReference type="EMBL" id="TDT40398.1"/>
    </source>
</evidence>
<dbReference type="OrthoDB" id="6660115at2"/>
<keyword evidence="3" id="KW-1185">Reference proteome</keyword>
<evidence type="ECO:0000256" key="1">
    <source>
        <dbReference type="SAM" id="Phobius"/>
    </source>
</evidence>
<gene>
    <name evidence="2" type="ORF">DES49_2164</name>
</gene>
<feature type="transmembrane region" description="Helical" evidence="1">
    <location>
        <begin position="75"/>
        <end position="98"/>
    </location>
</feature>
<reference evidence="2 3" key="1">
    <citation type="submission" date="2019-03" db="EMBL/GenBank/DDBJ databases">
        <title>Genomic Encyclopedia of Type Strains, Phase IV (KMG-IV): sequencing the most valuable type-strain genomes for metagenomic binning, comparative biology and taxonomic classification.</title>
        <authorList>
            <person name="Goeker M."/>
        </authorList>
    </citation>
    <scope>NUCLEOTIDE SEQUENCE [LARGE SCALE GENOMIC DNA]</scope>
    <source>
        <strain evidence="2 3">DSM 15505</strain>
    </source>
</reference>
<evidence type="ECO:0000313" key="3">
    <source>
        <dbReference type="Proteomes" id="UP000295830"/>
    </source>
</evidence>
<keyword evidence="1" id="KW-0812">Transmembrane</keyword>
<protein>
    <recommendedName>
        <fullName evidence="4">VanZ like protein</fullName>
    </recommendedName>
</protein>
<proteinExistence type="predicted"/>